<gene>
    <name evidence="2" type="ORF">Pcinc_011063</name>
</gene>
<feature type="region of interest" description="Disordered" evidence="1">
    <location>
        <begin position="458"/>
        <end position="599"/>
    </location>
</feature>
<comment type="caution">
    <text evidence="2">The sequence shown here is derived from an EMBL/GenBank/DDBJ whole genome shotgun (WGS) entry which is preliminary data.</text>
</comment>
<feature type="compositionally biased region" description="Polar residues" evidence="1">
    <location>
        <begin position="469"/>
        <end position="478"/>
    </location>
</feature>
<sequence>MAEPCGASATPRASIPSDQATAMEKVLLFDVIQDWCEVELSSNENVPSPTLSEPQTGSHCDPIQSISVHAEKYVKEDPEASSSEKDEETNRFTEFVDDSIVKTEVFLKEESSSQCDITHQDVPSSSLLNTDAVVKLENYIKEEPESCTVSEGIVPCNVDVDSDITVVELGTNVKKELETNAVLEKVVLPSDAGADNCIQGMPQHAFPTTDSDVNTQKVNSGMARQIHNLTKLTGVPSAVPQQIFSRIQNLRQNGLNSKQGTLFLPLLIPNTFPVSVPAPVEDTLLLSPQNSLPLQTSLQLPVQYTFTSPTQIPTHNQKSLPPLLQNTLPVPVTNTSPVPVINTLPKPVTNTSPVPVINTSPLPVTNTLPVSNTNGLPVQNGLPLLVRNMLPVSVRYTFASSKQLETAMQVPPHSQKILPVQGQITSQVSAHKQQNNNSLQETVSPPVQKLITVSSPIQKDATVPPPEQNFITETSPLQKTELVKSSPAHRPLKVISRKQNYSPVSPPSQKTSPALSSLQRALPASSPLQKTSTASSLKQENTPMPSPVQKSTTVLKLPPTTIVTSRQPGETVVLPSPVQKPTATFSPPKTTIATSSLQRATTVSSKQRVSSGSHSYRRVVPMLLPFQKRVPISLSRQKLTQDPGKKRSVEDAIQVSSLRLRTRTVSLKVPKTVSGSVNTKSETVKVKKFFLPTKSKRPTEALSVIKTKSFSHSPKQSTKPQAVNIQKWTSVPFNVHEFVSGPRKVQRIVPEPVWLRLHKANRGKVQEAEEARLPVKKTKSVLTEVAESNPEPRKEEGVLKLSVENRKPVPKNKSISTLNKNTFPIPVPILINDPLPICVYTC</sequence>
<proteinExistence type="predicted"/>
<feature type="compositionally biased region" description="Polar residues" evidence="1">
    <location>
        <begin position="497"/>
        <end position="519"/>
    </location>
</feature>
<dbReference type="AlphaFoldDB" id="A0AAE1KTU5"/>
<feature type="compositionally biased region" description="Polar residues" evidence="1">
    <location>
        <begin position="579"/>
        <end position="599"/>
    </location>
</feature>
<keyword evidence="3" id="KW-1185">Reference proteome</keyword>
<evidence type="ECO:0000313" key="3">
    <source>
        <dbReference type="Proteomes" id="UP001286313"/>
    </source>
</evidence>
<name>A0AAE1KTU5_PETCI</name>
<feature type="region of interest" description="Disordered" evidence="1">
    <location>
        <begin position="42"/>
        <end position="62"/>
    </location>
</feature>
<organism evidence="2 3">
    <name type="scientific">Petrolisthes cinctipes</name>
    <name type="common">Flat porcelain crab</name>
    <dbReference type="NCBI Taxonomy" id="88211"/>
    <lineage>
        <taxon>Eukaryota</taxon>
        <taxon>Metazoa</taxon>
        <taxon>Ecdysozoa</taxon>
        <taxon>Arthropoda</taxon>
        <taxon>Crustacea</taxon>
        <taxon>Multicrustacea</taxon>
        <taxon>Malacostraca</taxon>
        <taxon>Eumalacostraca</taxon>
        <taxon>Eucarida</taxon>
        <taxon>Decapoda</taxon>
        <taxon>Pleocyemata</taxon>
        <taxon>Anomura</taxon>
        <taxon>Galatheoidea</taxon>
        <taxon>Porcellanidae</taxon>
        <taxon>Petrolisthes</taxon>
    </lineage>
</organism>
<evidence type="ECO:0000313" key="2">
    <source>
        <dbReference type="EMBL" id="KAK3884679.1"/>
    </source>
</evidence>
<feature type="compositionally biased region" description="Polar residues" evidence="1">
    <location>
        <begin position="42"/>
        <end position="58"/>
    </location>
</feature>
<dbReference type="Proteomes" id="UP001286313">
    <property type="component" value="Unassembled WGS sequence"/>
</dbReference>
<protein>
    <submittedName>
        <fullName evidence="2">Uncharacterized protein</fullName>
    </submittedName>
</protein>
<evidence type="ECO:0000256" key="1">
    <source>
        <dbReference type="SAM" id="MobiDB-lite"/>
    </source>
</evidence>
<dbReference type="EMBL" id="JAWQEG010000859">
    <property type="protein sequence ID" value="KAK3884679.1"/>
    <property type="molecule type" value="Genomic_DNA"/>
</dbReference>
<reference evidence="2" key="1">
    <citation type="submission" date="2023-10" db="EMBL/GenBank/DDBJ databases">
        <title>Genome assemblies of two species of porcelain crab, Petrolisthes cinctipes and Petrolisthes manimaculis (Anomura: Porcellanidae).</title>
        <authorList>
            <person name="Angst P."/>
        </authorList>
    </citation>
    <scope>NUCLEOTIDE SEQUENCE</scope>
    <source>
        <strain evidence="2">PB745_01</strain>
        <tissue evidence="2">Gill</tissue>
    </source>
</reference>
<accession>A0AAE1KTU5</accession>
<feature type="compositionally biased region" description="Polar residues" evidence="1">
    <location>
        <begin position="526"/>
        <end position="554"/>
    </location>
</feature>